<dbReference type="InterPro" id="IPR013221">
    <property type="entry name" value="Mur_ligase_cen"/>
</dbReference>
<keyword evidence="6 7" id="KW-0067">ATP-binding</keyword>
<keyword evidence="12" id="KW-1185">Reference proteome</keyword>
<dbReference type="Pfam" id="PF21799">
    <property type="entry name" value="MurD-like_N"/>
    <property type="match status" value="1"/>
</dbReference>
<comment type="caution">
    <text evidence="11">The sequence shown here is derived from an EMBL/GenBank/DDBJ whole genome shotgun (WGS) entry which is preliminary data.</text>
</comment>
<dbReference type="PROSITE" id="PS51257">
    <property type="entry name" value="PROKAR_LIPOPROTEIN"/>
    <property type="match status" value="1"/>
</dbReference>
<dbReference type="SUPFAM" id="SSF53244">
    <property type="entry name" value="MurD-like peptide ligases, peptide-binding domain"/>
    <property type="match status" value="1"/>
</dbReference>
<dbReference type="GO" id="GO:0005737">
    <property type="term" value="C:cytoplasm"/>
    <property type="evidence" value="ECO:0007669"/>
    <property type="project" value="UniProtKB-SubCell"/>
</dbReference>
<reference evidence="11 12" key="1">
    <citation type="submission" date="2020-08" db="EMBL/GenBank/DDBJ databases">
        <title>Oceanospirillum sp. nov. isolated from marine sediment.</title>
        <authorList>
            <person name="Ji X."/>
        </authorList>
    </citation>
    <scope>NUCLEOTIDE SEQUENCE [LARGE SCALE GENOMIC DNA]</scope>
    <source>
        <strain evidence="11 12">D5</strain>
    </source>
</reference>
<evidence type="ECO:0000259" key="9">
    <source>
        <dbReference type="Pfam" id="PF02875"/>
    </source>
</evidence>
<dbReference type="GO" id="GO:0051301">
    <property type="term" value="P:cell division"/>
    <property type="evidence" value="ECO:0007669"/>
    <property type="project" value="UniProtKB-KW"/>
</dbReference>
<dbReference type="PANTHER" id="PTHR43692">
    <property type="entry name" value="UDP-N-ACETYLMURAMOYLALANINE--D-GLUTAMATE LIGASE"/>
    <property type="match status" value="1"/>
</dbReference>
<dbReference type="GO" id="GO:0008764">
    <property type="term" value="F:UDP-N-acetylmuramoylalanine-D-glutamate ligase activity"/>
    <property type="evidence" value="ECO:0007669"/>
    <property type="project" value="UniProtKB-UniRule"/>
</dbReference>
<accession>A0A839IJH3</accession>
<dbReference type="Gene3D" id="3.40.1190.10">
    <property type="entry name" value="Mur-like, catalytic domain"/>
    <property type="match status" value="1"/>
</dbReference>
<evidence type="ECO:0000256" key="6">
    <source>
        <dbReference type="ARBA" id="ARBA00022840"/>
    </source>
</evidence>
<dbReference type="AlphaFoldDB" id="A0A839IJH3"/>
<keyword evidence="7 8" id="KW-0573">Peptidoglycan synthesis</keyword>
<comment type="pathway">
    <text evidence="2 7 8">Cell wall biogenesis; peptidoglycan biosynthesis.</text>
</comment>
<dbReference type="SUPFAM" id="SSF53623">
    <property type="entry name" value="MurD-like peptide ligases, catalytic domain"/>
    <property type="match status" value="1"/>
</dbReference>
<evidence type="ECO:0000256" key="8">
    <source>
        <dbReference type="RuleBase" id="RU003664"/>
    </source>
</evidence>
<dbReference type="NCBIfam" id="TIGR01087">
    <property type="entry name" value="murD"/>
    <property type="match status" value="1"/>
</dbReference>
<evidence type="ECO:0000256" key="5">
    <source>
        <dbReference type="ARBA" id="ARBA00022741"/>
    </source>
</evidence>
<name>A0A839IJH3_9GAMM</name>
<evidence type="ECO:0000256" key="4">
    <source>
        <dbReference type="ARBA" id="ARBA00022598"/>
    </source>
</evidence>
<dbReference type="EMBL" id="JACJFM010000002">
    <property type="protein sequence ID" value="MBB1485483.1"/>
    <property type="molecule type" value="Genomic_DNA"/>
</dbReference>
<feature type="domain" description="Mur ligase C-terminal" evidence="9">
    <location>
        <begin position="315"/>
        <end position="431"/>
    </location>
</feature>
<evidence type="ECO:0000256" key="2">
    <source>
        <dbReference type="ARBA" id="ARBA00004752"/>
    </source>
</evidence>
<keyword evidence="7 8" id="KW-0132">Cell division</keyword>
<dbReference type="EC" id="6.3.2.9" evidence="7 8"/>
<comment type="similarity">
    <text evidence="7">Belongs to the MurCDEF family.</text>
</comment>
<evidence type="ECO:0000256" key="1">
    <source>
        <dbReference type="ARBA" id="ARBA00004496"/>
    </source>
</evidence>
<evidence type="ECO:0000313" key="11">
    <source>
        <dbReference type="EMBL" id="MBB1485483.1"/>
    </source>
</evidence>
<keyword evidence="7 8" id="KW-0133">Cell shape</keyword>
<organism evidence="11 12">
    <name type="scientific">Oceanospirillum sediminis</name>
    <dbReference type="NCBI Taxonomy" id="2760088"/>
    <lineage>
        <taxon>Bacteria</taxon>
        <taxon>Pseudomonadati</taxon>
        <taxon>Pseudomonadota</taxon>
        <taxon>Gammaproteobacteria</taxon>
        <taxon>Oceanospirillales</taxon>
        <taxon>Oceanospirillaceae</taxon>
        <taxon>Oceanospirillum</taxon>
    </lineage>
</organism>
<dbReference type="Pfam" id="PF08245">
    <property type="entry name" value="Mur_ligase_M"/>
    <property type="match status" value="1"/>
</dbReference>
<dbReference type="PANTHER" id="PTHR43692:SF1">
    <property type="entry name" value="UDP-N-ACETYLMURAMOYLALANINE--D-GLUTAMATE LIGASE"/>
    <property type="match status" value="1"/>
</dbReference>
<comment type="function">
    <text evidence="7 8">Cell wall formation. Catalyzes the addition of glutamate to the nucleotide precursor UDP-N-acetylmuramoyl-L-alanine (UMA).</text>
</comment>
<dbReference type="GO" id="GO:0008360">
    <property type="term" value="P:regulation of cell shape"/>
    <property type="evidence" value="ECO:0007669"/>
    <property type="project" value="UniProtKB-KW"/>
</dbReference>
<dbReference type="UniPathway" id="UPA00219"/>
<dbReference type="HAMAP" id="MF_00639">
    <property type="entry name" value="MurD"/>
    <property type="match status" value="1"/>
</dbReference>
<keyword evidence="5 7" id="KW-0547">Nucleotide-binding</keyword>
<dbReference type="GO" id="GO:0005524">
    <property type="term" value="F:ATP binding"/>
    <property type="evidence" value="ECO:0007669"/>
    <property type="project" value="UniProtKB-UniRule"/>
</dbReference>
<dbReference type="InterPro" id="IPR004101">
    <property type="entry name" value="Mur_ligase_C"/>
</dbReference>
<protein>
    <recommendedName>
        <fullName evidence="7 8">UDP-N-acetylmuramoylalanine--D-glutamate ligase</fullName>
        <ecNumber evidence="7 8">6.3.2.9</ecNumber>
    </recommendedName>
    <alternativeName>
        <fullName evidence="7">D-glutamic acid-adding enzyme</fullName>
    </alternativeName>
    <alternativeName>
        <fullName evidence="7">UDP-N-acetylmuramoyl-L-alanyl-D-glutamate synthetase</fullName>
    </alternativeName>
</protein>
<dbReference type="InterPro" id="IPR036565">
    <property type="entry name" value="Mur-like_cat_sf"/>
</dbReference>
<evidence type="ECO:0000256" key="3">
    <source>
        <dbReference type="ARBA" id="ARBA00022490"/>
    </source>
</evidence>
<dbReference type="GO" id="GO:0009252">
    <property type="term" value="P:peptidoglycan biosynthetic process"/>
    <property type="evidence" value="ECO:0007669"/>
    <property type="project" value="UniProtKB-UniRule"/>
</dbReference>
<comment type="catalytic activity">
    <reaction evidence="7 8">
        <text>UDP-N-acetyl-alpha-D-muramoyl-L-alanine + D-glutamate + ATP = UDP-N-acetyl-alpha-D-muramoyl-L-alanyl-D-glutamate + ADP + phosphate + H(+)</text>
        <dbReference type="Rhea" id="RHEA:16429"/>
        <dbReference type="ChEBI" id="CHEBI:15378"/>
        <dbReference type="ChEBI" id="CHEBI:29986"/>
        <dbReference type="ChEBI" id="CHEBI:30616"/>
        <dbReference type="ChEBI" id="CHEBI:43474"/>
        <dbReference type="ChEBI" id="CHEBI:83898"/>
        <dbReference type="ChEBI" id="CHEBI:83900"/>
        <dbReference type="ChEBI" id="CHEBI:456216"/>
        <dbReference type="EC" id="6.3.2.9"/>
    </reaction>
</comment>
<dbReference type="Pfam" id="PF02875">
    <property type="entry name" value="Mur_ligase_C"/>
    <property type="match status" value="1"/>
</dbReference>
<dbReference type="Gene3D" id="3.40.50.720">
    <property type="entry name" value="NAD(P)-binding Rossmann-like Domain"/>
    <property type="match status" value="1"/>
</dbReference>
<keyword evidence="4 7" id="KW-0436">Ligase</keyword>
<sequence length="458" mass="48058">MTLCRTLKGGWILPHSVIIGLGQTGLSCARYLADQGVAFAVADTRFRPPGLEQFEQAFPDTEIWLGPLDAGQLCEAQELVVSPGVAISEPAICLAAEQGVSIVGDIELFARAVSVPIIAITGSNAKSTVTSLVAQMAERSGINVGMGGNIGVPALELLKDSPKDLYVLELSSFQLETTHSLKAQVACILNISPDHMDRYPDVLEYTLAKQRVYAGCEYAVVNRSDEATLPVHGYKTGMVGFGTDQPESGEFGVVCHEGKEYLALGHERLIAVDDITLTGRHGQENALAALAIGQCAGFSFSAMLEALRSFQGLAHRCQLAGSIDGVNYINDSKGTNVGATVAALNGLGPGCAGKLILIAGGDGKGADFGDLAEPVQSYCREVVLLGRDGPQIEAILPDGIAFSYAADMQDAVIKARAVAEPEDLVLLSPACASFDMFSGYAARGDAFVSAVKELSLDC</sequence>
<keyword evidence="3 7" id="KW-0963">Cytoplasm</keyword>
<evidence type="ECO:0000313" key="12">
    <source>
        <dbReference type="Proteomes" id="UP000565262"/>
    </source>
</evidence>
<feature type="domain" description="Mur ligase central" evidence="10">
    <location>
        <begin position="120"/>
        <end position="292"/>
    </location>
</feature>
<evidence type="ECO:0000256" key="7">
    <source>
        <dbReference type="HAMAP-Rule" id="MF_00639"/>
    </source>
</evidence>
<comment type="subcellular location">
    <subcellularLocation>
        <location evidence="1 7 8">Cytoplasm</location>
    </subcellularLocation>
</comment>
<keyword evidence="7 8" id="KW-0131">Cell cycle</keyword>
<evidence type="ECO:0000259" key="10">
    <source>
        <dbReference type="Pfam" id="PF08245"/>
    </source>
</evidence>
<feature type="binding site" evidence="7">
    <location>
        <begin position="122"/>
        <end position="128"/>
    </location>
    <ligand>
        <name>ATP</name>
        <dbReference type="ChEBI" id="CHEBI:30616"/>
    </ligand>
</feature>
<proteinExistence type="inferred from homology"/>
<dbReference type="Gene3D" id="3.90.190.20">
    <property type="entry name" value="Mur ligase, C-terminal domain"/>
    <property type="match status" value="1"/>
</dbReference>
<dbReference type="Proteomes" id="UP000565262">
    <property type="component" value="Unassembled WGS sequence"/>
</dbReference>
<dbReference type="SUPFAM" id="SSF51984">
    <property type="entry name" value="MurCD N-terminal domain"/>
    <property type="match status" value="1"/>
</dbReference>
<dbReference type="GO" id="GO:0071555">
    <property type="term" value="P:cell wall organization"/>
    <property type="evidence" value="ECO:0007669"/>
    <property type="project" value="UniProtKB-KW"/>
</dbReference>
<dbReference type="InterPro" id="IPR005762">
    <property type="entry name" value="MurD"/>
</dbReference>
<gene>
    <name evidence="7" type="primary">murD</name>
    <name evidence="11" type="ORF">H4O21_02515</name>
</gene>
<keyword evidence="7 8" id="KW-0961">Cell wall biogenesis/degradation</keyword>
<dbReference type="InterPro" id="IPR036615">
    <property type="entry name" value="Mur_ligase_C_dom_sf"/>
</dbReference>